<evidence type="ECO:0000256" key="2">
    <source>
        <dbReference type="ARBA" id="ARBA00022833"/>
    </source>
</evidence>
<dbReference type="Proteomes" id="UP000094565">
    <property type="component" value="Chromosome 1"/>
</dbReference>
<evidence type="ECO:0000256" key="4">
    <source>
        <dbReference type="ARBA" id="ARBA00023125"/>
    </source>
</evidence>
<dbReference type="InterPro" id="IPR052360">
    <property type="entry name" value="Transcr_Regulatory_Proteins"/>
</dbReference>
<dbReference type="Gene3D" id="4.10.240.10">
    <property type="entry name" value="Zn(2)-C6 fungal-type DNA-binding domain"/>
    <property type="match status" value="1"/>
</dbReference>
<dbReference type="PROSITE" id="PS50048">
    <property type="entry name" value="ZN2_CY6_FUNGAL_2"/>
    <property type="match status" value="1"/>
</dbReference>
<evidence type="ECO:0000256" key="3">
    <source>
        <dbReference type="ARBA" id="ARBA00023015"/>
    </source>
</evidence>
<sequence length="366" mass="39717">MVVSLSQFPSPPNSSGDGCENSSTVLPKDYVKRTASPLDPQSQFRVSPNSYTTSTKHSTPGSSHENLSGISVTGVLLPSIDSLARSISYTGRDTVPFNLSSWTDKPTPVTNPVFSHYEETPVPQSATSSTHQNISKHAKEFPPANGPPGWSWNSQSSMRTDQPLYPGQQYPPQLQQHYHFASPRQLSCSSSGMSSVPFQQPPAGQLQPQVNSMLLHMPFSLNGPPAAGQQMIPPQGLPSISVGPGNNNSLFISQGAPAGYPLASPALSPVDATFEDPVKRLPKKRTKTGCLTCRKRRIKCDERKPFCFNCEKSKKVCTGFTHLFKDPPSKAYPLSPDKASPGTEGHPVPPRENFVEMRGSLNYIIN</sequence>
<keyword evidence="2" id="KW-0862">Zinc</keyword>
<feature type="region of interest" description="Disordered" evidence="7">
    <location>
        <begin position="330"/>
        <end position="351"/>
    </location>
</feature>
<evidence type="ECO:0000313" key="10">
    <source>
        <dbReference type="Proteomes" id="UP000094565"/>
    </source>
</evidence>
<dbReference type="OrthoDB" id="3981281at2759"/>
<keyword evidence="6" id="KW-0539">Nucleus</keyword>
<dbReference type="GO" id="GO:0000981">
    <property type="term" value="F:DNA-binding transcription factor activity, RNA polymerase II-specific"/>
    <property type="evidence" value="ECO:0007669"/>
    <property type="project" value="InterPro"/>
</dbReference>
<feature type="compositionally biased region" description="Polar residues" evidence="7">
    <location>
        <begin position="184"/>
        <end position="198"/>
    </location>
</feature>
<dbReference type="PANTHER" id="PTHR36206">
    <property type="entry name" value="ASPERCRYPTIN BIOSYNTHESIS CLUSTER-SPECIFIC TRANSCRIPTION REGULATOR ATNN-RELATED"/>
    <property type="match status" value="1"/>
</dbReference>
<dbReference type="InterPro" id="IPR036864">
    <property type="entry name" value="Zn2-C6_fun-type_DNA-bd_sf"/>
</dbReference>
<evidence type="ECO:0000256" key="5">
    <source>
        <dbReference type="ARBA" id="ARBA00023163"/>
    </source>
</evidence>
<evidence type="ECO:0000256" key="1">
    <source>
        <dbReference type="ARBA" id="ARBA00022723"/>
    </source>
</evidence>
<feature type="region of interest" description="Disordered" evidence="7">
    <location>
        <begin position="119"/>
        <end position="204"/>
    </location>
</feature>
<feature type="compositionally biased region" description="Polar residues" evidence="7">
    <location>
        <begin position="122"/>
        <end position="135"/>
    </location>
</feature>
<evidence type="ECO:0000259" key="8">
    <source>
        <dbReference type="PROSITE" id="PS50048"/>
    </source>
</evidence>
<dbReference type="EMBL" id="CP014584">
    <property type="protein sequence ID" value="ANZ73387.1"/>
    <property type="molecule type" value="Genomic_DNA"/>
</dbReference>
<dbReference type="AlphaFoldDB" id="A0A1B2J5Z1"/>
<evidence type="ECO:0000256" key="6">
    <source>
        <dbReference type="ARBA" id="ARBA00023242"/>
    </source>
</evidence>
<dbReference type="Pfam" id="PF00172">
    <property type="entry name" value="Zn_clus"/>
    <property type="match status" value="1"/>
</dbReference>
<proteinExistence type="predicted"/>
<accession>A0A1B2J5Z1</accession>
<dbReference type="PROSITE" id="PS00463">
    <property type="entry name" value="ZN2_CY6_FUNGAL_1"/>
    <property type="match status" value="1"/>
</dbReference>
<reference evidence="9 10" key="1">
    <citation type="submission" date="2016-02" db="EMBL/GenBank/DDBJ databases">
        <title>Comparative genomic and transcriptomic foundation for Pichia pastoris.</title>
        <authorList>
            <person name="Love K.R."/>
            <person name="Shah K.A."/>
            <person name="Whittaker C.A."/>
            <person name="Wu J."/>
            <person name="Bartlett M.C."/>
            <person name="Ma D."/>
            <person name="Leeson R.L."/>
            <person name="Priest M."/>
            <person name="Young S.K."/>
            <person name="Love J.C."/>
        </authorList>
    </citation>
    <scope>NUCLEOTIDE SEQUENCE [LARGE SCALE GENOMIC DNA]</scope>
    <source>
        <strain evidence="9 10">ATCC 28485</strain>
    </source>
</reference>
<keyword evidence="5" id="KW-0804">Transcription</keyword>
<evidence type="ECO:0000256" key="7">
    <source>
        <dbReference type="SAM" id="MobiDB-lite"/>
    </source>
</evidence>
<dbReference type="SUPFAM" id="SSF57701">
    <property type="entry name" value="Zn2/Cys6 DNA-binding domain"/>
    <property type="match status" value="1"/>
</dbReference>
<dbReference type="GO" id="GO:0008270">
    <property type="term" value="F:zinc ion binding"/>
    <property type="evidence" value="ECO:0007669"/>
    <property type="project" value="InterPro"/>
</dbReference>
<dbReference type="GO" id="GO:0003677">
    <property type="term" value="F:DNA binding"/>
    <property type="evidence" value="ECO:0007669"/>
    <property type="project" value="UniProtKB-KW"/>
</dbReference>
<protein>
    <submittedName>
        <fullName evidence="9">BA75_00772T0</fullName>
    </submittedName>
</protein>
<feature type="compositionally biased region" description="Polar residues" evidence="7">
    <location>
        <begin position="39"/>
        <end position="67"/>
    </location>
</feature>
<name>A0A1B2J5Z1_PICPA</name>
<keyword evidence="10" id="KW-1185">Reference proteome</keyword>
<dbReference type="PANTHER" id="PTHR36206:SF13">
    <property type="entry name" value="TRANSCRIPTIONAL REGULATORY PROTEIN MOC3"/>
    <property type="match status" value="1"/>
</dbReference>
<keyword evidence="3" id="KW-0805">Transcription regulation</keyword>
<dbReference type="SMART" id="SM00066">
    <property type="entry name" value="GAL4"/>
    <property type="match status" value="1"/>
</dbReference>
<dbReference type="CDD" id="cd00067">
    <property type="entry name" value="GAL4"/>
    <property type="match status" value="1"/>
</dbReference>
<feature type="domain" description="Zn(2)-C6 fungal-type" evidence="8">
    <location>
        <begin position="289"/>
        <end position="318"/>
    </location>
</feature>
<dbReference type="InterPro" id="IPR001138">
    <property type="entry name" value="Zn2Cys6_DnaBD"/>
</dbReference>
<feature type="compositionally biased region" description="Low complexity" evidence="7">
    <location>
        <begin position="162"/>
        <end position="176"/>
    </location>
</feature>
<feature type="region of interest" description="Disordered" evidence="7">
    <location>
        <begin position="1"/>
        <end position="67"/>
    </location>
</feature>
<evidence type="ECO:0000313" key="9">
    <source>
        <dbReference type="EMBL" id="ANZ73387.1"/>
    </source>
</evidence>
<gene>
    <name evidence="9" type="ORF">ATY40_BA7500772</name>
</gene>
<feature type="compositionally biased region" description="Polar residues" evidence="7">
    <location>
        <begin position="151"/>
        <end position="160"/>
    </location>
</feature>
<keyword evidence="1" id="KW-0479">Metal-binding</keyword>
<organism evidence="9 10">
    <name type="scientific">Komagataella pastoris</name>
    <name type="common">Yeast</name>
    <name type="synonym">Pichia pastoris</name>
    <dbReference type="NCBI Taxonomy" id="4922"/>
    <lineage>
        <taxon>Eukaryota</taxon>
        <taxon>Fungi</taxon>
        <taxon>Dikarya</taxon>
        <taxon>Ascomycota</taxon>
        <taxon>Saccharomycotina</taxon>
        <taxon>Pichiomycetes</taxon>
        <taxon>Pichiales</taxon>
        <taxon>Pichiaceae</taxon>
        <taxon>Komagataella</taxon>
    </lineage>
</organism>
<keyword evidence="4" id="KW-0238">DNA-binding</keyword>
<feature type="compositionally biased region" description="Polar residues" evidence="7">
    <location>
        <begin position="1"/>
        <end position="25"/>
    </location>
</feature>